<dbReference type="PANTHER" id="PTHR35813:SF1">
    <property type="entry name" value="INNER MEMBRANE PROTEIN YBAN"/>
    <property type="match status" value="1"/>
</dbReference>
<dbReference type="Proteomes" id="UP000244940">
    <property type="component" value="Unassembled WGS sequence"/>
</dbReference>
<feature type="transmembrane region" description="Helical" evidence="1">
    <location>
        <begin position="12"/>
        <end position="39"/>
    </location>
</feature>
<dbReference type="RefSeq" id="WP_109532557.1">
    <property type="nucleotide sequence ID" value="NZ_QEYD01000003.1"/>
</dbReference>
<dbReference type="EMBL" id="QEYD01000003">
    <property type="protein sequence ID" value="PWE30412.1"/>
    <property type="molecule type" value="Genomic_DNA"/>
</dbReference>
<proteinExistence type="predicted"/>
<dbReference type="InterPro" id="IPR007401">
    <property type="entry name" value="DUF454"/>
</dbReference>
<dbReference type="PIRSF" id="PIRSF016789">
    <property type="entry name" value="DUF454"/>
    <property type="match status" value="1"/>
</dbReference>
<evidence type="ECO:0000256" key="1">
    <source>
        <dbReference type="SAM" id="Phobius"/>
    </source>
</evidence>
<dbReference type="Pfam" id="PF04304">
    <property type="entry name" value="DUF454"/>
    <property type="match status" value="1"/>
</dbReference>
<dbReference type="OrthoDB" id="9816293at2"/>
<accession>A0A2U2CEY4</accession>
<keyword evidence="1" id="KW-0812">Transmembrane</keyword>
<gene>
    <name evidence="2" type="ORF">C4N9_05650</name>
</gene>
<organism evidence="2 3">
    <name type="scientific">Pararhodobacter marinus</name>
    <dbReference type="NCBI Taxonomy" id="2184063"/>
    <lineage>
        <taxon>Bacteria</taxon>
        <taxon>Pseudomonadati</taxon>
        <taxon>Pseudomonadota</taxon>
        <taxon>Alphaproteobacteria</taxon>
        <taxon>Rhodobacterales</taxon>
        <taxon>Paracoccaceae</taxon>
        <taxon>Pararhodobacter</taxon>
    </lineage>
</organism>
<dbReference type="PANTHER" id="PTHR35813">
    <property type="entry name" value="INNER MEMBRANE PROTEIN YBAN"/>
    <property type="match status" value="1"/>
</dbReference>
<reference evidence="2 3" key="1">
    <citation type="submission" date="2018-05" db="EMBL/GenBank/DDBJ databases">
        <title>Pararhodobacter marina sp. nov., isolated from deep-sea water of the Indian Ocean.</title>
        <authorList>
            <person name="Lai Q.Sr."/>
            <person name="Liu X."/>
            <person name="Shao Z."/>
        </authorList>
    </citation>
    <scope>NUCLEOTIDE SEQUENCE [LARGE SCALE GENOMIC DNA]</scope>
    <source>
        <strain evidence="2 3">CIC4N-9</strain>
    </source>
</reference>
<evidence type="ECO:0000313" key="2">
    <source>
        <dbReference type="EMBL" id="PWE30412.1"/>
    </source>
</evidence>
<comment type="caution">
    <text evidence="2">The sequence shown here is derived from an EMBL/GenBank/DDBJ whole genome shotgun (WGS) entry which is preliminary data.</text>
</comment>
<name>A0A2U2CEY4_9RHOB</name>
<feature type="transmembrane region" description="Helical" evidence="1">
    <location>
        <begin position="72"/>
        <end position="90"/>
    </location>
</feature>
<protein>
    <submittedName>
        <fullName evidence="2">DUF454 domain-containing protein</fullName>
    </submittedName>
</protein>
<keyword evidence="1" id="KW-1133">Transmembrane helix</keyword>
<feature type="transmembrane region" description="Helical" evidence="1">
    <location>
        <begin position="96"/>
        <end position="113"/>
    </location>
</feature>
<keyword evidence="3" id="KW-1185">Reference proteome</keyword>
<evidence type="ECO:0000313" key="3">
    <source>
        <dbReference type="Proteomes" id="UP000244940"/>
    </source>
</evidence>
<keyword evidence="1" id="KW-0472">Membrane</keyword>
<dbReference type="GO" id="GO:0005886">
    <property type="term" value="C:plasma membrane"/>
    <property type="evidence" value="ECO:0007669"/>
    <property type="project" value="TreeGrafter"/>
</dbReference>
<dbReference type="GeneID" id="94364364"/>
<dbReference type="AlphaFoldDB" id="A0A2U2CEY4"/>
<sequence>MRILWSIAGGVALAVGIVGIVLPLLPTTPLLLLAAFCFARSSPRLEAWLVEHPRFGPPIRDWRAEGAISPRAKTMAMIAIGATFALSVFMRLPSHVLLIQAVTLGAVTLFILTRPAPKPSLNAIKPPAAKR</sequence>